<dbReference type="PANTHER" id="PTHR12905:SF18">
    <property type="entry name" value="ESTER HYDROLASE, PUTATIVE (AFU_ORTHOLOGUE AFUA_4G03130)-RELATED"/>
    <property type="match status" value="1"/>
</dbReference>
<evidence type="ECO:0000313" key="3">
    <source>
        <dbReference type="Proteomes" id="UP000799767"/>
    </source>
</evidence>
<reference evidence="2" key="1">
    <citation type="journal article" date="2020" name="Stud. Mycol.">
        <title>101 Dothideomycetes genomes: a test case for predicting lifestyles and emergence of pathogens.</title>
        <authorList>
            <person name="Haridas S."/>
            <person name="Albert R."/>
            <person name="Binder M."/>
            <person name="Bloem J."/>
            <person name="Labutti K."/>
            <person name="Salamov A."/>
            <person name="Andreopoulos B."/>
            <person name="Baker S."/>
            <person name="Barry K."/>
            <person name="Bills G."/>
            <person name="Bluhm B."/>
            <person name="Cannon C."/>
            <person name="Castanera R."/>
            <person name="Culley D."/>
            <person name="Daum C."/>
            <person name="Ezra D."/>
            <person name="Gonzalez J."/>
            <person name="Henrissat B."/>
            <person name="Kuo A."/>
            <person name="Liang C."/>
            <person name="Lipzen A."/>
            <person name="Lutzoni F."/>
            <person name="Magnuson J."/>
            <person name="Mondo S."/>
            <person name="Nolan M."/>
            <person name="Ohm R."/>
            <person name="Pangilinan J."/>
            <person name="Park H.-J."/>
            <person name="Ramirez L."/>
            <person name="Alfaro M."/>
            <person name="Sun H."/>
            <person name="Tritt A."/>
            <person name="Yoshinaga Y."/>
            <person name="Zwiers L.-H."/>
            <person name="Turgeon B."/>
            <person name="Goodwin S."/>
            <person name="Spatafora J."/>
            <person name="Crous P."/>
            <person name="Grigoriev I."/>
        </authorList>
    </citation>
    <scope>NUCLEOTIDE SEQUENCE</scope>
    <source>
        <strain evidence="2">CBS 113389</strain>
    </source>
</reference>
<evidence type="ECO:0000313" key="2">
    <source>
        <dbReference type="EMBL" id="KAF2487758.1"/>
    </source>
</evidence>
<organism evidence="2 3">
    <name type="scientific">Neohortaea acidophila</name>
    <dbReference type="NCBI Taxonomy" id="245834"/>
    <lineage>
        <taxon>Eukaryota</taxon>
        <taxon>Fungi</taxon>
        <taxon>Dikarya</taxon>
        <taxon>Ascomycota</taxon>
        <taxon>Pezizomycotina</taxon>
        <taxon>Dothideomycetes</taxon>
        <taxon>Dothideomycetidae</taxon>
        <taxon>Mycosphaerellales</taxon>
        <taxon>Teratosphaeriaceae</taxon>
        <taxon>Neohortaea</taxon>
    </lineage>
</organism>
<dbReference type="EMBL" id="MU001631">
    <property type="protein sequence ID" value="KAF2487758.1"/>
    <property type="molecule type" value="Genomic_DNA"/>
</dbReference>
<dbReference type="Pfam" id="PF00149">
    <property type="entry name" value="Metallophos"/>
    <property type="match status" value="1"/>
</dbReference>
<dbReference type="InterPro" id="IPR004843">
    <property type="entry name" value="Calcineurin-like_PHP"/>
</dbReference>
<protein>
    <submittedName>
        <fullName evidence="2">Calcineurin-like phosphoesterase</fullName>
    </submittedName>
</protein>
<accession>A0A6A6Q5N6</accession>
<evidence type="ECO:0000259" key="1">
    <source>
        <dbReference type="Pfam" id="PF00149"/>
    </source>
</evidence>
<dbReference type="GO" id="GO:0016787">
    <property type="term" value="F:hydrolase activity"/>
    <property type="evidence" value="ECO:0007669"/>
    <property type="project" value="InterPro"/>
</dbReference>
<dbReference type="Gene3D" id="3.60.21.10">
    <property type="match status" value="1"/>
</dbReference>
<feature type="domain" description="Calcineurin-like phosphoesterase" evidence="1">
    <location>
        <begin position="55"/>
        <end position="236"/>
    </location>
</feature>
<dbReference type="RefSeq" id="XP_033594327.1">
    <property type="nucleotide sequence ID" value="XM_033735095.1"/>
</dbReference>
<sequence length="333" mass="37308">MSHLLLQPLAPANIYEPPSLLYTLLTQPLKTLIRLLDLLLTVFHTSPSVPSTPLRIVCISDTHCLTTSQIPDGDLLIHAGDLTNIGHPAELQDQIDWLASLPHENKIAIAGNHDRFLDPRSRKTLSFDDQDDGFVNWKSIWYLQHSAVDLSFKNGRKLRVYGAPQTPADGQDDHAFRYARGSDAWSGTVPSDVDVLVTHAPPKYHLDLPAALGCEHLLAEVWRVRPRLHVFGHVHAGKTDYVGRLKRGREVVRWDERQRCVEQARARSDGFVRGIVDPRGWLDIVKVLCYGGANVLWDRVWGGRSAESTTMVLASLMYCNSGELLNPPQVVEM</sequence>
<name>A0A6A6Q5N6_9PEZI</name>
<dbReference type="CDD" id="cd07379">
    <property type="entry name" value="MPP_239FB"/>
    <property type="match status" value="1"/>
</dbReference>
<proteinExistence type="predicted"/>
<keyword evidence="3" id="KW-1185">Reference proteome</keyword>
<dbReference type="InterPro" id="IPR029052">
    <property type="entry name" value="Metallo-depent_PP-like"/>
</dbReference>
<dbReference type="PANTHER" id="PTHR12905">
    <property type="entry name" value="METALLOPHOSPHOESTERASE"/>
    <property type="match status" value="1"/>
</dbReference>
<dbReference type="SUPFAM" id="SSF56300">
    <property type="entry name" value="Metallo-dependent phosphatases"/>
    <property type="match status" value="1"/>
</dbReference>
<dbReference type="Proteomes" id="UP000799767">
    <property type="component" value="Unassembled WGS sequence"/>
</dbReference>
<dbReference type="OrthoDB" id="630188at2759"/>
<dbReference type="AlphaFoldDB" id="A0A6A6Q5N6"/>
<dbReference type="InterPro" id="IPR051693">
    <property type="entry name" value="UPF0046_metallophosphoest"/>
</dbReference>
<dbReference type="GeneID" id="54476097"/>
<gene>
    <name evidence="2" type="ORF">BDY17DRAFT_307105</name>
</gene>